<evidence type="ECO:0000256" key="3">
    <source>
        <dbReference type="ARBA" id="ARBA00022530"/>
    </source>
</evidence>
<dbReference type="InterPro" id="IPR008983">
    <property type="entry name" value="Tumour_necrosis_fac-like_dom"/>
</dbReference>
<comment type="caution">
    <text evidence="12">The sequence shown here is derived from an EMBL/GenBank/DDBJ whole genome shotgun (WGS) entry which is preliminary data.</text>
</comment>
<dbReference type="InterPro" id="IPR001073">
    <property type="entry name" value="C1q_dom"/>
</dbReference>
<dbReference type="InterPro" id="IPR011489">
    <property type="entry name" value="EMI_domain"/>
</dbReference>
<evidence type="ECO:0000259" key="10">
    <source>
        <dbReference type="PROSITE" id="PS50871"/>
    </source>
</evidence>
<dbReference type="InterPro" id="IPR050392">
    <property type="entry name" value="Collagen/C1q_domain"/>
</dbReference>
<evidence type="ECO:0000256" key="4">
    <source>
        <dbReference type="ARBA" id="ARBA00022729"/>
    </source>
</evidence>
<evidence type="ECO:0000256" key="5">
    <source>
        <dbReference type="ARBA" id="ARBA00023054"/>
    </source>
</evidence>
<keyword evidence="2" id="KW-0964">Secreted</keyword>
<keyword evidence="5 7" id="KW-0175">Coiled coil</keyword>
<feature type="chain" id="PRO_5024428764" description="EMI domain-containing protein" evidence="9">
    <location>
        <begin position="26"/>
        <end position="878"/>
    </location>
</feature>
<feature type="region of interest" description="Disordered" evidence="8">
    <location>
        <begin position="644"/>
        <end position="667"/>
    </location>
</feature>
<evidence type="ECO:0000259" key="11">
    <source>
        <dbReference type="PROSITE" id="PS51041"/>
    </source>
</evidence>
<dbReference type="PRINTS" id="PR00007">
    <property type="entry name" value="COMPLEMNTC1Q"/>
</dbReference>
<comment type="subcellular location">
    <subcellularLocation>
        <location evidence="1">Secreted</location>
        <location evidence="1">Extracellular space</location>
        <location evidence="1">Extracellular matrix</location>
    </subcellularLocation>
</comment>
<feature type="coiled-coil region" evidence="7">
    <location>
        <begin position="379"/>
        <end position="528"/>
    </location>
</feature>
<dbReference type="PANTHER" id="PTHR15427:SF5">
    <property type="entry name" value="EMILIN-2"/>
    <property type="match status" value="1"/>
</dbReference>
<feature type="signal peptide" evidence="9">
    <location>
        <begin position="1"/>
        <end position="25"/>
    </location>
</feature>
<evidence type="ECO:0000313" key="13">
    <source>
        <dbReference type="Proteomes" id="UP000327468"/>
    </source>
</evidence>
<dbReference type="SMART" id="SM00110">
    <property type="entry name" value="C1Q"/>
    <property type="match status" value="1"/>
</dbReference>
<evidence type="ECO:0000256" key="6">
    <source>
        <dbReference type="ARBA" id="ARBA00023157"/>
    </source>
</evidence>
<dbReference type="AlphaFoldDB" id="A0A5N5PIL0"/>
<keyword evidence="3" id="KW-0272">Extracellular matrix</keyword>
<evidence type="ECO:0000256" key="2">
    <source>
        <dbReference type="ARBA" id="ARBA00022525"/>
    </source>
</evidence>
<keyword evidence="6" id="KW-1015">Disulfide bond</keyword>
<dbReference type="Pfam" id="PF00386">
    <property type="entry name" value="C1q"/>
    <property type="match status" value="1"/>
</dbReference>
<protein>
    <recommendedName>
        <fullName evidence="14">EMI domain-containing protein</fullName>
    </recommendedName>
</protein>
<sequence>MKCVCVCYMLPSAVILMLTFSLSCGTPSIYSLFQGAPYSSSSPKQRNKNWCAFVVHKNVTCAVLGMTESVESNNAPCPAHQPHCTQTGIYRVHTRPTYKVGYKQVTELEWRCCPGYRGYDCMEFKDALSPSQVLQEPQPDLPSVHKPQQSVLGPDVSSGAHPWTQPGQSGQIRHPWTEGGESGRQEGQHDSRRVGELEEEVQRLSQTVLDMQAAMTTANANLRLDLQEDASKIILNLLGHLRQPQDALTGGTESIVLPSDLTISPVPDELQNQVTHLSNTISTNTNTIQGLEAKLQQIEGQMNQLKEAASGTPIPLPSSALATECPCQAYIDEKLEALRVELMEGMDIKMADLKNSCDYKVESVKEQCEEQENSYLSLVELLESKEADLRQEIQDLRHLVSNSTSKGLEVAQFQDEIQSLKNVHQSLASAVNATNKQQKALEEALNTRFSLAEKSAEKHCLKLEEKLRSEQAKQQEAQNKTLESKISAALQVFGDMQMHTIPTDSQNILEMEKQTQSLKGEVSSLMQQVTQLEGLVRILNESISHQSHMDGLYNKLGELEEACGRSQESAKKVEEMLSGMDGRVANVERVCGRLEPMSDSLNRIKDGLNKHVNGLWNCVRKLNSTVLTHSTDISILRENTHSTVGEQHGTTDMPLYTGPGARSGMEDSSVLMEEAAPVLESGEAGPPGTKLSSHPPQGSSGSKTPVKGYASTPGFSPSSPVSVTAHILSGPMSVSVPVSFSAGLTLFPFSEEVGIIRFNRVLLNDGGHYDPHTGVFTVPTNGRYLLSVVIMAQKGERVEAVLSVANRSIQKLDTAGAEGVASTGCLCGGSASASLVLDLRQGQRVGVVKTSGTLAISASSEVLSTFSGVLLYPLSAER</sequence>
<feature type="region of interest" description="Disordered" evidence="8">
    <location>
        <begin position="132"/>
        <end position="197"/>
    </location>
</feature>
<dbReference type="Pfam" id="PF07546">
    <property type="entry name" value="EMI"/>
    <property type="match status" value="1"/>
</dbReference>
<evidence type="ECO:0000313" key="12">
    <source>
        <dbReference type="EMBL" id="KAB5579524.1"/>
    </source>
</evidence>
<reference evidence="12 13" key="1">
    <citation type="submission" date="2019-06" db="EMBL/GenBank/DDBJ databases">
        <title>A chromosome-scale genome assembly of the striped catfish, Pangasianodon hypophthalmus.</title>
        <authorList>
            <person name="Wen M."/>
            <person name="Zahm M."/>
            <person name="Roques C."/>
            <person name="Cabau C."/>
            <person name="Klopp C."/>
            <person name="Donnadieu C."/>
            <person name="Jouanno E."/>
            <person name="Avarre J.-C."/>
            <person name="Campet M."/>
            <person name="Ha T.T.T."/>
            <person name="Dugue R."/>
            <person name="Lampietro C."/>
            <person name="Louis A."/>
            <person name="Herpin A."/>
            <person name="Echchiki A."/>
            <person name="Berthelot C."/>
            <person name="Parey E."/>
            <person name="Roest-Crollius H."/>
            <person name="Braasch I."/>
            <person name="Postlethwait J."/>
            <person name="Bobe J."/>
            <person name="Montfort J."/>
            <person name="Bouchez O."/>
            <person name="Begum T."/>
            <person name="Schartl M."/>
            <person name="Guiguen Y."/>
        </authorList>
    </citation>
    <scope>NUCLEOTIDE SEQUENCE [LARGE SCALE GENOMIC DNA]</scope>
    <source>
        <strain evidence="12 13">Indonesia</strain>
        <tissue evidence="12">Blood</tissue>
    </source>
</reference>
<dbReference type="SUPFAM" id="SSF49842">
    <property type="entry name" value="TNF-like"/>
    <property type="match status" value="1"/>
</dbReference>
<keyword evidence="13" id="KW-1185">Reference proteome</keyword>
<feature type="domain" description="C1q" evidence="10">
    <location>
        <begin position="733"/>
        <end position="877"/>
    </location>
</feature>
<feature type="coiled-coil region" evidence="7">
    <location>
        <begin position="281"/>
        <end position="308"/>
    </location>
</feature>
<dbReference type="PROSITE" id="PS51041">
    <property type="entry name" value="EMI"/>
    <property type="match status" value="1"/>
</dbReference>
<evidence type="ECO:0000256" key="8">
    <source>
        <dbReference type="SAM" id="MobiDB-lite"/>
    </source>
</evidence>
<dbReference type="PROSITE" id="PS50871">
    <property type="entry name" value="C1Q"/>
    <property type="match status" value="1"/>
</dbReference>
<dbReference type="PROSITE" id="PS51257">
    <property type="entry name" value="PROKAR_LIPOPROTEIN"/>
    <property type="match status" value="1"/>
</dbReference>
<feature type="compositionally biased region" description="Basic and acidic residues" evidence="8">
    <location>
        <begin position="181"/>
        <end position="197"/>
    </location>
</feature>
<dbReference type="EMBL" id="VFJC01000005">
    <property type="protein sequence ID" value="KAB5579524.1"/>
    <property type="molecule type" value="Genomic_DNA"/>
</dbReference>
<name>A0A5N5PIL0_PANHP</name>
<gene>
    <name evidence="12" type="ORF">PHYPO_G00196020</name>
</gene>
<evidence type="ECO:0000256" key="1">
    <source>
        <dbReference type="ARBA" id="ARBA00004498"/>
    </source>
</evidence>
<evidence type="ECO:0000256" key="7">
    <source>
        <dbReference type="SAM" id="Coils"/>
    </source>
</evidence>
<dbReference type="Gene3D" id="2.60.120.40">
    <property type="match status" value="1"/>
</dbReference>
<evidence type="ECO:0008006" key="14">
    <source>
        <dbReference type="Google" id="ProtNLM"/>
    </source>
</evidence>
<dbReference type="Proteomes" id="UP000327468">
    <property type="component" value="Chromosome 4"/>
</dbReference>
<feature type="compositionally biased region" description="Polar residues" evidence="8">
    <location>
        <begin position="690"/>
        <end position="703"/>
    </location>
</feature>
<feature type="region of interest" description="Disordered" evidence="8">
    <location>
        <begin position="679"/>
        <end position="720"/>
    </location>
</feature>
<accession>A0A5N5PIL0</accession>
<dbReference type="PANTHER" id="PTHR15427">
    <property type="entry name" value="EMILIN ELASTIN MICROFIBRIL INTERFACE-LOCATED PROTEIN ELASTIN MICROFIBRIL INTERFACER"/>
    <property type="match status" value="1"/>
</dbReference>
<organism evidence="12 13">
    <name type="scientific">Pangasianodon hypophthalmus</name>
    <name type="common">Striped catfish</name>
    <name type="synonym">Helicophagus hypophthalmus</name>
    <dbReference type="NCBI Taxonomy" id="310915"/>
    <lineage>
        <taxon>Eukaryota</taxon>
        <taxon>Metazoa</taxon>
        <taxon>Chordata</taxon>
        <taxon>Craniata</taxon>
        <taxon>Vertebrata</taxon>
        <taxon>Euteleostomi</taxon>
        <taxon>Actinopterygii</taxon>
        <taxon>Neopterygii</taxon>
        <taxon>Teleostei</taxon>
        <taxon>Ostariophysi</taxon>
        <taxon>Siluriformes</taxon>
        <taxon>Pangasiidae</taxon>
        <taxon>Pangasianodon</taxon>
    </lineage>
</organism>
<evidence type="ECO:0000256" key="9">
    <source>
        <dbReference type="SAM" id="SignalP"/>
    </source>
</evidence>
<proteinExistence type="predicted"/>
<keyword evidence="4 9" id="KW-0732">Signal</keyword>
<feature type="domain" description="EMI" evidence="11">
    <location>
        <begin position="47"/>
        <end position="123"/>
    </location>
</feature>